<dbReference type="Proteomes" id="UP001177260">
    <property type="component" value="Unassembled WGS sequence"/>
</dbReference>
<gene>
    <name evidence="1" type="ORF">N8T08_000429</name>
</gene>
<comment type="caution">
    <text evidence="1">The sequence shown here is derived from an EMBL/GenBank/DDBJ whole genome shotgun (WGS) entry which is preliminary data.</text>
</comment>
<accession>A0ACC3BB69</accession>
<name>A0ACC3BB69_9EURO</name>
<proteinExistence type="predicted"/>
<dbReference type="EMBL" id="JAOPJF010000010">
    <property type="protein sequence ID" value="KAK1147913.1"/>
    <property type="molecule type" value="Genomic_DNA"/>
</dbReference>
<protein>
    <submittedName>
        <fullName evidence="1">Uncharacterized protein</fullName>
    </submittedName>
</protein>
<evidence type="ECO:0000313" key="1">
    <source>
        <dbReference type="EMBL" id="KAK1147913.1"/>
    </source>
</evidence>
<evidence type="ECO:0000313" key="2">
    <source>
        <dbReference type="Proteomes" id="UP001177260"/>
    </source>
</evidence>
<keyword evidence="2" id="KW-1185">Reference proteome</keyword>
<reference evidence="1 2" key="1">
    <citation type="journal article" date="2023" name="ACS Omega">
        <title>Identification of the Neoaspergillic Acid Biosynthesis Gene Cluster by Establishing an In Vitro CRISPR-Ribonucleoprotein Genetic System in Aspergillus melleus.</title>
        <authorList>
            <person name="Yuan B."/>
            <person name="Grau M.F."/>
            <person name="Murata R.M."/>
            <person name="Torok T."/>
            <person name="Venkateswaran K."/>
            <person name="Stajich J.E."/>
            <person name="Wang C.C.C."/>
        </authorList>
    </citation>
    <scope>NUCLEOTIDE SEQUENCE [LARGE SCALE GENOMIC DNA]</scope>
    <source>
        <strain evidence="1 2">IMV 1140</strain>
    </source>
</reference>
<organism evidence="1 2">
    <name type="scientific">Aspergillus melleus</name>
    <dbReference type="NCBI Taxonomy" id="138277"/>
    <lineage>
        <taxon>Eukaryota</taxon>
        <taxon>Fungi</taxon>
        <taxon>Dikarya</taxon>
        <taxon>Ascomycota</taxon>
        <taxon>Pezizomycotina</taxon>
        <taxon>Eurotiomycetes</taxon>
        <taxon>Eurotiomycetidae</taxon>
        <taxon>Eurotiales</taxon>
        <taxon>Aspergillaceae</taxon>
        <taxon>Aspergillus</taxon>
        <taxon>Aspergillus subgen. Circumdati</taxon>
    </lineage>
</organism>
<sequence length="343" mass="39800">MSAKEDLSNVFKARIHADHHDFYAAPLSEKKWEFLEIQGLFGQQSENRIRKIRKFYEDSGKHDESTHFQTLLCTFKYQGDLYLVFPWAEGNLHELWGANPNPKPTDTLLSWALTQMGNIAHSLAKVHLPAPSEYHGGLGPNRVIFFQDLQAQDLSEETSSIIATTLVIAYPGKKDVEYEYVIKSELLFSTYDAPDYSRGHIMSSKADVWSLGFKEFSEWRALDDDSLEFVADHFYTTDLGDIRPSIFEWTERLKGNPECPKPLIAVVDFVMTEMLLLKPKDRSSAERVSNWFKELHRQTFENVLQVHPTSERSFLTTSRERYLIKKVLGRWNGVIRMRQESRR</sequence>